<organism evidence="6 7">
    <name type="scientific">Alkalihalobacterium chitinilyticum</name>
    <dbReference type="NCBI Taxonomy" id="2980103"/>
    <lineage>
        <taxon>Bacteria</taxon>
        <taxon>Bacillati</taxon>
        <taxon>Bacillota</taxon>
        <taxon>Bacilli</taxon>
        <taxon>Bacillales</taxon>
        <taxon>Bacillaceae</taxon>
        <taxon>Alkalihalobacterium</taxon>
    </lineage>
</organism>
<dbReference type="SUPFAM" id="SSF53850">
    <property type="entry name" value="Periplasmic binding protein-like II"/>
    <property type="match status" value="1"/>
</dbReference>
<evidence type="ECO:0000256" key="2">
    <source>
        <dbReference type="ARBA" id="ARBA00022448"/>
    </source>
</evidence>
<feature type="region of interest" description="Disordered" evidence="4">
    <location>
        <begin position="27"/>
        <end position="46"/>
    </location>
</feature>
<dbReference type="NCBIfam" id="NF037995">
    <property type="entry name" value="TRAP_S1"/>
    <property type="match status" value="1"/>
</dbReference>
<name>A0ABT5VME0_9BACI</name>
<dbReference type="InterPro" id="IPR004682">
    <property type="entry name" value="TRAP_DctP"/>
</dbReference>
<feature type="signal peptide" evidence="5">
    <location>
        <begin position="1"/>
        <end position="21"/>
    </location>
</feature>
<evidence type="ECO:0000256" key="1">
    <source>
        <dbReference type="ARBA" id="ARBA00009023"/>
    </source>
</evidence>
<dbReference type="PIRSF" id="PIRSF006470">
    <property type="entry name" value="DctB"/>
    <property type="match status" value="1"/>
</dbReference>
<sequence>MKRFNKVKLVMFITIILLIMAACSSNESSGNNDTGEGNSNGNSSNGETYTITMAHVASEAIGLHQAFLKFKEEVEEQSEGRLKVEVYPNAQLGGEREILEGVQNGDITATITSTGVGANFVPEVAVFDIPYLFTSKEHARHVFRTDGPLFEKIAPYYEEKGFKLMSFTDQGFRILSTNGVQVTSVEDVKGLRIRTLENSNHIEAWRALGANPTPIPFNEVYTSLQQGTVDAQENPYELTVLMKFHEAQEHVTNIKSIFQSLQAVINKDFYDSLPEDLRALVDEGFASAVEFGTNFLDEKDEEYIQVLKDTGLTVNEITDDELEKFREKTSPVIETIRGQVGDELVDLMISEAESY</sequence>
<dbReference type="InterPro" id="IPR038404">
    <property type="entry name" value="TRAP_DctP_sf"/>
</dbReference>
<dbReference type="Pfam" id="PF03480">
    <property type="entry name" value="DctP"/>
    <property type="match status" value="1"/>
</dbReference>
<proteinExistence type="inferred from homology"/>
<protein>
    <submittedName>
        <fullName evidence="6">TRAP transporter substrate-binding protein</fullName>
    </submittedName>
</protein>
<feature type="chain" id="PRO_5046351066" evidence="5">
    <location>
        <begin position="22"/>
        <end position="355"/>
    </location>
</feature>
<accession>A0ABT5VME0</accession>
<comment type="caution">
    <text evidence="6">The sequence shown here is derived from an EMBL/GenBank/DDBJ whole genome shotgun (WGS) entry which is preliminary data.</text>
</comment>
<dbReference type="CDD" id="cd13603">
    <property type="entry name" value="PBP2_TRAP_Siap_TeaA_like"/>
    <property type="match status" value="1"/>
</dbReference>
<dbReference type="Proteomes" id="UP001148125">
    <property type="component" value="Unassembled WGS sequence"/>
</dbReference>
<dbReference type="NCBIfam" id="TIGR00787">
    <property type="entry name" value="dctP"/>
    <property type="match status" value="1"/>
</dbReference>
<evidence type="ECO:0000256" key="5">
    <source>
        <dbReference type="SAM" id="SignalP"/>
    </source>
</evidence>
<keyword evidence="2" id="KW-0813">Transport</keyword>
<gene>
    <name evidence="6" type="ORF">N7Z68_21585</name>
</gene>
<evidence type="ECO:0000256" key="3">
    <source>
        <dbReference type="ARBA" id="ARBA00022729"/>
    </source>
</evidence>
<dbReference type="PROSITE" id="PS51257">
    <property type="entry name" value="PROKAR_LIPOPROTEIN"/>
    <property type="match status" value="1"/>
</dbReference>
<evidence type="ECO:0000313" key="6">
    <source>
        <dbReference type="EMBL" id="MDE5415947.1"/>
    </source>
</evidence>
<reference evidence="6" key="1">
    <citation type="submission" date="2024-05" db="EMBL/GenBank/DDBJ databases">
        <title>Alkalihalobacillus sp. strain MEB203 novel alkaliphilic bacterium from Lonar Lake, India.</title>
        <authorList>
            <person name="Joshi A."/>
            <person name="Thite S."/>
            <person name="Mengade P."/>
        </authorList>
    </citation>
    <scope>NUCLEOTIDE SEQUENCE</scope>
    <source>
        <strain evidence="6">MEB 203</strain>
    </source>
</reference>
<dbReference type="Gene3D" id="3.40.190.170">
    <property type="entry name" value="Bacterial extracellular solute-binding protein, family 7"/>
    <property type="match status" value="1"/>
</dbReference>
<dbReference type="InterPro" id="IPR018389">
    <property type="entry name" value="DctP_fam"/>
</dbReference>
<keyword evidence="7" id="KW-1185">Reference proteome</keyword>
<evidence type="ECO:0000313" key="7">
    <source>
        <dbReference type="Proteomes" id="UP001148125"/>
    </source>
</evidence>
<dbReference type="PANTHER" id="PTHR33376">
    <property type="match status" value="1"/>
</dbReference>
<dbReference type="EMBL" id="JAOTPO010000023">
    <property type="protein sequence ID" value="MDE5415947.1"/>
    <property type="molecule type" value="Genomic_DNA"/>
</dbReference>
<keyword evidence="3 5" id="KW-0732">Signal</keyword>
<dbReference type="PANTHER" id="PTHR33376:SF7">
    <property type="entry name" value="C4-DICARBOXYLATE-BINDING PROTEIN DCTB"/>
    <property type="match status" value="1"/>
</dbReference>
<comment type="similarity">
    <text evidence="1">Belongs to the bacterial solute-binding protein 7 family.</text>
</comment>
<evidence type="ECO:0000256" key="4">
    <source>
        <dbReference type="SAM" id="MobiDB-lite"/>
    </source>
</evidence>
<dbReference type="RefSeq" id="WP_275120534.1">
    <property type="nucleotide sequence ID" value="NZ_JAOTPO010000023.1"/>
</dbReference>